<dbReference type="EMBL" id="BAWF01000038">
    <property type="protein sequence ID" value="GAF47172.1"/>
    <property type="molecule type" value="Genomic_DNA"/>
</dbReference>
<accession>X0Q6Z7</accession>
<evidence type="ECO:0000313" key="3">
    <source>
        <dbReference type="Proteomes" id="UP000019491"/>
    </source>
</evidence>
<sequence>MRIRHQRALINAPASTGTQILPDLAPLRLSEMREHLRRELAQHPPQAPPTASPSGSATTNTPSPTLPPTPPARTSKPPVHDRITDALDPPE</sequence>
<evidence type="ECO:0000313" key="2">
    <source>
        <dbReference type="EMBL" id="GAF47172.1"/>
    </source>
</evidence>
<feature type="region of interest" description="Disordered" evidence="1">
    <location>
        <begin position="33"/>
        <end position="91"/>
    </location>
</feature>
<protein>
    <submittedName>
        <fullName evidence="2">Uncharacterized protein</fullName>
    </submittedName>
</protein>
<dbReference type="AlphaFoldDB" id="X0Q6Z7"/>
<gene>
    <name evidence="2" type="ORF">RW1_038_00940</name>
</gene>
<keyword evidence="3" id="KW-1185">Reference proteome</keyword>
<evidence type="ECO:0000256" key="1">
    <source>
        <dbReference type="SAM" id="MobiDB-lite"/>
    </source>
</evidence>
<reference evidence="2 3" key="1">
    <citation type="submission" date="2014-02" db="EMBL/GenBank/DDBJ databases">
        <title>Whole genome shotgun sequence of Rhodococcus wratislaviensis NBRC 100605.</title>
        <authorList>
            <person name="Hosoyama A."/>
            <person name="Tsuchikane K."/>
            <person name="Yoshida I."/>
            <person name="Ohji S."/>
            <person name="Ichikawa N."/>
            <person name="Yamazoe A."/>
            <person name="Fujita N."/>
        </authorList>
    </citation>
    <scope>NUCLEOTIDE SEQUENCE [LARGE SCALE GENOMIC DNA]</scope>
    <source>
        <strain evidence="2 3">NBRC 100605</strain>
    </source>
</reference>
<comment type="caution">
    <text evidence="2">The sequence shown here is derived from an EMBL/GenBank/DDBJ whole genome shotgun (WGS) entry which is preliminary data.</text>
</comment>
<proteinExistence type="predicted"/>
<name>X0Q6Z7_RHOWR</name>
<organism evidence="2 3">
    <name type="scientific">Rhodococcus wratislaviensis NBRC 100605</name>
    <dbReference type="NCBI Taxonomy" id="1219028"/>
    <lineage>
        <taxon>Bacteria</taxon>
        <taxon>Bacillati</taxon>
        <taxon>Actinomycetota</taxon>
        <taxon>Actinomycetes</taxon>
        <taxon>Mycobacteriales</taxon>
        <taxon>Nocardiaceae</taxon>
        <taxon>Rhodococcus</taxon>
    </lineage>
</organism>
<dbReference type="Proteomes" id="UP000019491">
    <property type="component" value="Unassembled WGS sequence"/>
</dbReference>